<comment type="caution">
    <text evidence="2">The sequence shown here is derived from an EMBL/GenBank/DDBJ whole genome shotgun (WGS) entry which is preliminary data.</text>
</comment>
<dbReference type="AlphaFoldDB" id="A0AB35WQ81"/>
<reference evidence="2 3" key="1">
    <citation type="submission" date="2024-01" db="EMBL/GenBank/DDBJ databases">
        <title>Unpublished Manusciprt.</title>
        <authorList>
            <person name="Duman M."/>
            <person name="Valdes E.G."/>
            <person name="Ajmi N."/>
            <person name="Altun S."/>
            <person name="Saticioglu I.B."/>
        </authorList>
    </citation>
    <scope>NUCLEOTIDE SEQUENCE [LARGE SCALE GENOMIC DNA]</scope>
    <source>
        <strain evidence="2 3">120P</strain>
    </source>
</reference>
<name>A0AB35WQ81_9PSED</name>
<evidence type="ECO:0000313" key="3">
    <source>
        <dbReference type="Proteomes" id="UP001307839"/>
    </source>
</evidence>
<keyword evidence="1" id="KW-1133">Transmembrane helix</keyword>
<keyword evidence="3" id="KW-1185">Reference proteome</keyword>
<feature type="transmembrane region" description="Helical" evidence="1">
    <location>
        <begin position="7"/>
        <end position="27"/>
    </location>
</feature>
<gene>
    <name evidence="2" type="ORF">V0R53_10610</name>
</gene>
<dbReference type="RefSeq" id="WP_330079486.1">
    <property type="nucleotide sequence ID" value="NZ_JAZDCU010000009.1"/>
</dbReference>
<evidence type="ECO:0000256" key="1">
    <source>
        <dbReference type="SAM" id="Phobius"/>
    </source>
</evidence>
<keyword evidence="1" id="KW-0812">Transmembrane</keyword>
<evidence type="ECO:0000313" key="2">
    <source>
        <dbReference type="EMBL" id="MEE1866845.1"/>
    </source>
</evidence>
<accession>A0AB35WQ81</accession>
<sequence length="142" mass="16110">MQNRKSINWWTWILAVFCFVQALYIYISSPSRPEPTEIVTVTKVGSGGAIYEILYNSGGATVPMVYRYFLMAAQQSDEEALLTSKKSAPFLVTKSSQAVREVHDDRVKLKTDNRIYEFHNVSAFKVDGEFNIISFDLESVTP</sequence>
<protein>
    <submittedName>
        <fullName evidence="2">Uncharacterized protein</fullName>
    </submittedName>
</protein>
<proteinExistence type="predicted"/>
<dbReference type="EMBL" id="JAZDQP010000006">
    <property type="protein sequence ID" value="MEE1866845.1"/>
    <property type="molecule type" value="Genomic_DNA"/>
</dbReference>
<organism evidence="2 3">
    <name type="scientific">Pseudomonas auratipiscis</name>
    <dbReference type="NCBI Taxonomy" id="3115853"/>
    <lineage>
        <taxon>Bacteria</taxon>
        <taxon>Pseudomonadati</taxon>
        <taxon>Pseudomonadota</taxon>
        <taxon>Gammaproteobacteria</taxon>
        <taxon>Pseudomonadales</taxon>
        <taxon>Pseudomonadaceae</taxon>
        <taxon>Pseudomonas</taxon>
    </lineage>
</organism>
<dbReference type="Proteomes" id="UP001307839">
    <property type="component" value="Unassembled WGS sequence"/>
</dbReference>
<keyword evidence="1" id="KW-0472">Membrane</keyword>